<evidence type="ECO:0000256" key="2">
    <source>
        <dbReference type="ARBA" id="ARBA00012438"/>
    </source>
</evidence>
<evidence type="ECO:0000256" key="1">
    <source>
        <dbReference type="ARBA" id="ARBA00000085"/>
    </source>
</evidence>
<dbReference type="Gene3D" id="3.30.565.10">
    <property type="entry name" value="Histidine kinase-like ATPase, C-terminal domain"/>
    <property type="match status" value="1"/>
</dbReference>
<dbReference type="EC" id="2.7.13.3" evidence="2"/>
<dbReference type="PANTHER" id="PTHR44936:SF9">
    <property type="entry name" value="SENSOR PROTEIN CREC"/>
    <property type="match status" value="1"/>
</dbReference>
<comment type="catalytic activity">
    <reaction evidence="1">
        <text>ATP + protein L-histidine = ADP + protein N-phospho-L-histidine.</text>
        <dbReference type="EC" id="2.7.13.3"/>
    </reaction>
</comment>
<keyword evidence="3" id="KW-0597">Phosphoprotein</keyword>
<protein>
    <recommendedName>
        <fullName evidence="2">histidine kinase</fullName>
        <ecNumber evidence="2">2.7.13.3</ecNumber>
    </recommendedName>
</protein>
<name>A0ABN3JJT1_9ACTN</name>
<sequence length="433" mass="45807">MVRWRRRSGQAPPAPHYEQPYDPRYAQQPYAQQPYGQQQYEHGWGNAPHAAQPQPHQAVPPNAHAVAPAPPQHATADEAWPGICEQFSQQVLLLAEQLRPAMDRLETEEDDPDRLQLLYEVDHAVTRMRRAARGLRVLAGTGAEELDGHTTSLVDVIRIAESSIERYTHVAIGKVVQLAVVAYAAEDVAALVVALLDNATRYSPSTVTVSAHLLDNGAVMMRVEDGGIGIDPERVKAINALLAGPVPPPTPETGLHTGFPIVHRLARKHDIGVRLACRPSGNGAQGGTVAMVVIPPELLCEVPGEVPAPVGGHGQGVGERALAHLTMAHRAEPPERPLRAAPGGTGSGGTRPGTEAVERPATGGALPRRESMSLRRMESDGGPGGREAAPRDPAEAAEAARAFAADIEAFSSGGQAAFADGEDAGDGTEGRSR</sequence>
<feature type="region of interest" description="Disordered" evidence="7">
    <location>
        <begin position="330"/>
        <end position="400"/>
    </location>
</feature>
<keyword evidence="4" id="KW-0808">Transferase</keyword>
<dbReference type="InterPro" id="IPR036890">
    <property type="entry name" value="HATPase_C_sf"/>
</dbReference>
<gene>
    <name evidence="9" type="ORF">GCM10010191_52320</name>
</gene>
<evidence type="ECO:0000256" key="4">
    <source>
        <dbReference type="ARBA" id="ARBA00022679"/>
    </source>
</evidence>
<dbReference type="RefSeq" id="WP_344592344.1">
    <property type="nucleotide sequence ID" value="NZ_BAAARW010000020.1"/>
</dbReference>
<dbReference type="SMART" id="SM00387">
    <property type="entry name" value="HATPase_c"/>
    <property type="match status" value="1"/>
</dbReference>
<feature type="compositionally biased region" description="Low complexity" evidence="7">
    <location>
        <begin position="20"/>
        <end position="67"/>
    </location>
</feature>
<organism evidence="9 10">
    <name type="scientific">Actinomadura vinacea</name>
    <dbReference type="NCBI Taxonomy" id="115336"/>
    <lineage>
        <taxon>Bacteria</taxon>
        <taxon>Bacillati</taxon>
        <taxon>Actinomycetota</taxon>
        <taxon>Actinomycetes</taxon>
        <taxon>Streptosporangiales</taxon>
        <taxon>Thermomonosporaceae</taxon>
        <taxon>Actinomadura</taxon>
    </lineage>
</organism>
<evidence type="ECO:0000259" key="8">
    <source>
        <dbReference type="SMART" id="SM00387"/>
    </source>
</evidence>
<dbReference type="PANTHER" id="PTHR44936">
    <property type="entry name" value="SENSOR PROTEIN CREC"/>
    <property type="match status" value="1"/>
</dbReference>
<evidence type="ECO:0000256" key="6">
    <source>
        <dbReference type="ARBA" id="ARBA00023012"/>
    </source>
</evidence>
<keyword evidence="5" id="KW-0418">Kinase</keyword>
<dbReference type="InterPro" id="IPR050980">
    <property type="entry name" value="2C_sensor_his_kinase"/>
</dbReference>
<accession>A0ABN3JJT1</accession>
<dbReference type="Proteomes" id="UP001501231">
    <property type="component" value="Unassembled WGS sequence"/>
</dbReference>
<keyword evidence="6" id="KW-0902">Two-component regulatory system</keyword>
<dbReference type="InterPro" id="IPR003594">
    <property type="entry name" value="HATPase_dom"/>
</dbReference>
<evidence type="ECO:0000313" key="9">
    <source>
        <dbReference type="EMBL" id="GAA2431960.1"/>
    </source>
</evidence>
<keyword evidence="10" id="KW-1185">Reference proteome</keyword>
<evidence type="ECO:0000256" key="7">
    <source>
        <dbReference type="SAM" id="MobiDB-lite"/>
    </source>
</evidence>
<dbReference type="EMBL" id="BAAARW010000020">
    <property type="protein sequence ID" value="GAA2431960.1"/>
    <property type="molecule type" value="Genomic_DNA"/>
</dbReference>
<feature type="region of interest" description="Disordered" evidence="7">
    <location>
        <begin position="414"/>
        <end position="433"/>
    </location>
</feature>
<comment type="caution">
    <text evidence="9">The sequence shown here is derived from an EMBL/GenBank/DDBJ whole genome shotgun (WGS) entry which is preliminary data.</text>
</comment>
<evidence type="ECO:0000256" key="5">
    <source>
        <dbReference type="ARBA" id="ARBA00022777"/>
    </source>
</evidence>
<feature type="region of interest" description="Disordered" evidence="7">
    <location>
        <begin position="1"/>
        <end position="76"/>
    </location>
</feature>
<dbReference type="SUPFAM" id="SSF55874">
    <property type="entry name" value="ATPase domain of HSP90 chaperone/DNA topoisomerase II/histidine kinase"/>
    <property type="match status" value="1"/>
</dbReference>
<reference evidence="9 10" key="1">
    <citation type="journal article" date="2019" name="Int. J. Syst. Evol. Microbiol.">
        <title>The Global Catalogue of Microorganisms (GCM) 10K type strain sequencing project: providing services to taxonomists for standard genome sequencing and annotation.</title>
        <authorList>
            <consortium name="The Broad Institute Genomics Platform"/>
            <consortium name="The Broad Institute Genome Sequencing Center for Infectious Disease"/>
            <person name="Wu L."/>
            <person name="Ma J."/>
        </authorList>
    </citation>
    <scope>NUCLEOTIDE SEQUENCE [LARGE SCALE GENOMIC DNA]</scope>
    <source>
        <strain evidence="9 10">JCM 3325</strain>
    </source>
</reference>
<feature type="domain" description="Histidine kinase/HSP90-like ATPase" evidence="8">
    <location>
        <begin position="183"/>
        <end position="298"/>
    </location>
</feature>
<evidence type="ECO:0000313" key="10">
    <source>
        <dbReference type="Proteomes" id="UP001501231"/>
    </source>
</evidence>
<evidence type="ECO:0000256" key="3">
    <source>
        <dbReference type="ARBA" id="ARBA00022553"/>
    </source>
</evidence>
<feature type="compositionally biased region" description="Basic and acidic residues" evidence="7">
    <location>
        <begin position="367"/>
        <end position="379"/>
    </location>
</feature>
<dbReference type="Pfam" id="PF02518">
    <property type="entry name" value="HATPase_c"/>
    <property type="match status" value="1"/>
</dbReference>
<proteinExistence type="predicted"/>